<evidence type="ECO:0000313" key="2">
    <source>
        <dbReference type="Proteomes" id="UP000028582"/>
    </source>
</evidence>
<comment type="caution">
    <text evidence="1">The sequence shown here is derived from an EMBL/GenBank/DDBJ whole genome shotgun (WGS) entry which is preliminary data.</text>
</comment>
<sequence>MNEHVNSCRCISLIPTGNWDISTVAVRDTI</sequence>
<name>A0A080ZNK2_PHYNI</name>
<dbReference type="AlphaFoldDB" id="A0A080ZNK2"/>
<evidence type="ECO:0000313" key="1">
    <source>
        <dbReference type="EMBL" id="ETO68213.1"/>
    </source>
</evidence>
<protein>
    <submittedName>
        <fullName evidence="1">Uncharacterized protein</fullName>
    </submittedName>
</protein>
<gene>
    <name evidence="1" type="ORF">F444_14934</name>
</gene>
<reference evidence="1 2" key="1">
    <citation type="submission" date="2013-11" db="EMBL/GenBank/DDBJ databases">
        <title>The Genome Sequence of Phytophthora parasitica P1976.</title>
        <authorList>
            <consortium name="The Broad Institute Genomics Platform"/>
            <person name="Russ C."/>
            <person name="Tyler B."/>
            <person name="Panabieres F."/>
            <person name="Shan W."/>
            <person name="Tripathy S."/>
            <person name="Grunwald N."/>
            <person name="Machado M."/>
            <person name="Johnson C.S."/>
            <person name="Walker B."/>
            <person name="Young S."/>
            <person name="Zeng Q."/>
            <person name="Gargeya S."/>
            <person name="Fitzgerald M."/>
            <person name="Haas B."/>
            <person name="Abouelleil A."/>
            <person name="Allen A.W."/>
            <person name="Alvarado L."/>
            <person name="Arachchi H.M."/>
            <person name="Berlin A.M."/>
            <person name="Chapman S.B."/>
            <person name="Gainer-Dewar J."/>
            <person name="Goldberg J."/>
            <person name="Griggs A."/>
            <person name="Gujja S."/>
            <person name="Hansen M."/>
            <person name="Howarth C."/>
            <person name="Imamovic A."/>
            <person name="Ireland A."/>
            <person name="Larimer J."/>
            <person name="McCowan C."/>
            <person name="Murphy C."/>
            <person name="Pearson M."/>
            <person name="Poon T.W."/>
            <person name="Priest M."/>
            <person name="Roberts A."/>
            <person name="Saif S."/>
            <person name="Shea T."/>
            <person name="Sisk P."/>
            <person name="Sykes S."/>
            <person name="Wortman J."/>
            <person name="Nusbaum C."/>
            <person name="Birren B."/>
        </authorList>
    </citation>
    <scope>NUCLEOTIDE SEQUENCE [LARGE SCALE GENOMIC DNA]</scope>
    <source>
        <strain evidence="1 2">P1976</strain>
    </source>
</reference>
<dbReference type="EMBL" id="ANJA01002744">
    <property type="protein sequence ID" value="ETO68213.1"/>
    <property type="molecule type" value="Genomic_DNA"/>
</dbReference>
<accession>A0A080ZNK2</accession>
<proteinExistence type="predicted"/>
<organism evidence="1 2">
    <name type="scientific">Phytophthora nicotianae P1976</name>
    <dbReference type="NCBI Taxonomy" id="1317066"/>
    <lineage>
        <taxon>Eukaryota</taxon>
        <taxon>Sar</taxon>
        <taxon>Stramenopiles</taxon>
        <taxon>Oomycota</taxon>
        <taxon>Peronosporomycetes</taxon>
        <taxon>Peronosporales</taxon>
        <taxon>Peronosporaceae</taxon>
        <taxon>Phytophthora</taxon>
    </lineage>
</organism>
<dbReference type="Proteomes" id="UP000028582">
    <property type="component" value="Unassembled WGS sequence"/>
</dbReference>